<reference evidence="2 3" key="1">
    <citation type="journal article" date="2019" name="Int. J. Syst. Evol. Microbiol.">
        <title>The Global Catalogue of Microorganisms (GCM) 10K type strain sequencing project: providing services to taxonomists for standard genome sequencing and annotation.</title>
        <authorList>
            <consortium name="The Broad Institute Genomics Platform"/>
            <consortium name="The Broad Institute Genome Sequencing Center for Infectious Disease"/>
            <person name="Wu L."/>
            <person name="Ma J."/>
        </authorList>
    </citation>
    <scope>NUCLEOTIDE SEQUENCE [LARGE SCALE GENOMIC DNA]</scope>
    <source>
        <strain evidence="2 3">JCM 14326</strain>
    </source>
</reference>
<feature type="compositionally biased region" description="Basic and acidic residues" evidence="1">
    <location>
        <begin position="7"/>
        <end position="24"/>
    </location>
</feature>
<proteinExistence type="predicted"/>
<name>A0ABN2N9Q0_9MICO</name>
<evidence type="ECO:0000313" key="2">
    <source>
        <dbReference type="EMBL" id="GAA1857689.1"/>
    </source>
</evidence>
<evidence type="ECO:0000256" key="1">
    <source>
        <dbReference type="SAM" id="MobiDB-lite"/>
    </source>
</evidence>
<evidence type="ECO:0000313" key="3">
    <source>
        <dbReference type="Proteomes" id="UP001501094"/>
    </source>
</evidence>
<organism evidence="2 3">
    <name type="scientific">Myceligenerans crystallogenes</name>
    <dbReference type="NCBI Taxonomy" id="316335"/>
    <lineage>
        <taxon>Bacteria</taxon>
        <taxon>Bacillati</taxon>
        <taxon>Actinomycetota</taxon>
        <taxon>Actinomycetes</taxon>
        <taxon>Micrococcales</taxon>
        <taxon>Promicromonosporaceae</taxon>
        <taxon>Myceligenerans</taxon>
    </lineage>
</organism>
<dbReference type="EMBL" id="BAAANL010000002">
    <property type="protein sequence ID" value="GAA1857689.1"/>
    <property type="molecule type" value="Genomic_DNA"/>
</dbReference>
<keyword evidence="3" id="KW-1185">Reference proteome</keyword>
<sequence>MLVSVLPRRDGPSRELCADRRDTTRWYPVAAPGDAPAQTLGGAGPAVLQDPANRVQAPR</sequence>
<dbReference type="Proteomes" id="UP001501094">
    <property type="component" value="Unassembled WGS sequence"/>
</dbReference>
<accession>A0ABN2N9Q0</accession>
<gene>
    <name evidence="2" type="ORF">GCM10009751_13920</name>
</gene>
<feature type="region of interest" description="Disordered" evidence="1">
    <location>
        <begin position="1"/>
        <end position="59"/>
    </location>
</feature>
<comment type="caution">
    <text evidence="2">The sequence shown here is derived from an EMBL/GenBank/DDBJ whole genome shotgun (WGS) entry which is preliminary data.</text>
</comment>
<protein>
    <submittedName>
        <fullName evidence="2">Uncharacterized protein</fullName>
    </submittedName>
</protein>